<accession>A0A3N9XAF3</accession>
<feature type="domain" description="VWFA" evidence="6">
    <location>
        <begin position="527"/>
        <end position="663"/>
    </location>
</feature>
<evidence type="ECO:0000259" key="6">
    <source>
        <dbReference type="PROSITE" id="PS50234"/>
    </source>
</evidence>
<evidence type="ECO:0000313" key="7">
    <source>
        <dbReference type="EMBL" id="RQX09822.1"/>
    </source>
</evidence>
<feature type="region of interest" description="Disordered" evidence="5">
    <location>
        <begin position="323"/>
        <end position="478"/>
    </location>
</feature>
<dbReference type="AlphaFoldDB" id="A0A3N9XAF3"/>
<feature type="compositionally biased region" description="Basic and acidic residues" evidence="5">
    <location>
        <begin position="404"/>
        <end position="418"/>
    </location>
</feature>
<dbReference type="InterPro" id="IPR036465">
    <property type="entry name" value="vWFA_dom_sf"/>
</dbReference>
<dbReference type="Gene3D" id="3.40.50.300">
    <property type="entry name" value="P-loop containing nucleotide triphosphate hydrolases"/>
    <property type="match status" value="1"/>
</dbReference>
<evidence type="ECO:0000256" key="4">
    <source>
        <dbReference type="ARBA" id="ARBA00030759"/>
    </source>
</evidence>
<evidence type="ECO:0000256" key="2">
    <source>
        <dbReference type="ARBA" id="ARBA00022741"/>
    </source>
</evidence>
<dbReference type="PANTHER" id="PTHR35023">
    <property type="entry name" value="CHELATASE-RELATED"/>
    <property type="match status" value="1"/>
</dbReference>
<dbReference type="InterPro" id="IPR027417">
    <property type="entry name" value="P-loop_NTPase"/>
</dbReference>
<evidence type="ECO:0000313" key="8">
    <source>
        <dbReference type="Proteomes" id="UP000278981"/>
    </source>
</evidence>
<dbReference type="InterPro" id="IPR041702">
    <property type="entry name" value="BchD/ChlD_VWA"/>
</dbReference>
<proteinExistence type="inferred from homology"/>
<dbReference type="OrthoDB" id="9775079at2"/>
<dbReference type="SMART" id="SM00382">
    <property type="entry name" value="AAA"/>
    <property type="match status" value="1"/>
</dbReference>
<dbReference type="InterPro" id="IPR003593">
    <property type="entry name" value="AAA+_ATPase"/>
</dbReference>
<dbReference type="InterPro" id="IPR052989">
    <property type="entry name" value="Mg-chelatase_DI-like"/>
</dbReference>
<protein>
    <recommendedName>
        <fullName evidence="4">Mg-protoporphyrin IX chelatase</fullName>
    </recommendedName>
</protein>
<keyword evidence="3" id="KW-0067">ATP-binding</keyword>
<dbReference type="SUPFAM" id="SSF52540">
    <property type="entry name" value="P-loop containing nucleoside triphosphate hydrolases"/>
    <property type="match status" value="1"/>
</dbReference>
<dbReference type="InterPro" id="IPR002035">
    <property type="entry name" value="VWF_A"/>
</dbReference>
<dbReference type="PANTHER" id="PTHR35023:SF1">
    <property type="entry name" value="MG-PROTOPORPHYRIN IX CHELATASE"/>
    <property type="match status" value="1"/>
</dbReference>
<dbReference type="Pfam" id="PF13519">
    <property type="entry name" value="VWA_2"/>
    <property type="match status" value="1"/>
</dbReference>
<evidence type="ECO:0000256" key="5">
    <source>
        <dbReference type="SAM" id="MobiDB-lite"/>
    </source>
</evidence>
<comment type="similarity">
    <text evidence="1">Belongs to the Mg-chelatase subunits D/I family.</text>
</comment>
<dbReference type="InterPro" id="IPR041628">
    <property type="entry name" value="ChlI/MoxR_AAA_lid"/>
</dbReference>
<sequence>MADMRLALLLNAVSPAIGGVLVRGEKGTAKSTAVRALAALLPPVRRVAGCRFGCDPAVPDPACPDGPHPADAAAETRPARLVELPVGAAEDRVVGALDLEKAIGEGVRAFEPGLLAAAHRGVLYVDEVNLLHDHLVDLLLDAAAMGRSHVEREGVSVSHAARFLLVGTMNPEEGELRPQLLDRFGLTVEVGASRDPEIRVEVVRRRLAADADPVGFAARWADADAEIAGQVVAARRRLPGVRLPDAALRQIAEVCAAFDVDGMRADIVTARTALAHAAWHGRDRVTIDDVRVAARLALPHRRRRDPFDTPGLDEKRLDEALQRAQDAHPDDPDDAGPDDSGPDGGGPQGGGGDGVDQGEPGSAGESAARDGTGPDGRTDGPDAADGWPQGLTGDCGDDGWPQHQRGDDGRDARPRGGRESATGADDPTRGGGESQPVAVPRGGLKARVLTAPGVGDGVPGRRSRARTGRGRTTGARVPTGRVGALHLPATIRAAAPHQAARGRLTGPLRLRRDDLREAVREGREGNLVLFVVDASGSMGARQRMTTVKDAVLALLTDAYQRRDKVAVIAFRGADARTLLPATSSVLAASTRLAELPTGGRTPLAEGLLAAADLLRVERLRDPKRRPLVLIVTDGRATAGTRPLDRAAAAAAVLASTGAPCVVVDCESGPVRLNLASRLATQLNAPRTALEALTHPHPRDLALPVAA</sequence>
<comment type="caution">
    <text evidence="7">The sequence shown here is derived from an EMBL/GenBank/DDBJ whole genome shotgun (WGS) entry which is preliminary data.</text>
</comment>
<dbReference type="Gene3D" id="3.40.50.410">
    <property type="entry name" value="von Willebrand factor, type A domain"/>
    <property type="match status" value="1"/>
</dbReference>
<feature type="compositionally biased region" description="Gly residues" evidence="5">
    <location>
        <begin position="342"/>
        <end position="355"/>
    </location>
</feature>
<name>A0A3N9XAF3_9ACTN</name>
<gene>
    <name evidence="7" type="ORF">DDE19_33310</name>
</gene>
<evidence type="ECO:0000256" key="1">
    <source>
        <dbReference type="ARBA" id="ARBA00005799"/>
    </source>
</evidence>
<dbReference type="EMBL" id="QDGB01000411">
    <property type="protein sequence ID" value="RQX09822.1"/>
    <property type="molecule type" value="Genomic_DNA"/>
</dbReference>
<dbReference type="PROSITE" id="PS50234">
    <property type="entry name" value="VWFA"/>
    <property type="match status" value="1"/>
</dbReference>
<dbReference type="GO" id="GO:0005524">
    <property type="term" value="F:ATP binding"/>
    <property type="evidence" value="ECO:0007669"/>
    <property type="project" value="UniProtKB-KW"/>
</dbReference>
<dbReference type="InterPro" id="IPR000523">
    <property type="entry name" value="Mg_chelatse_chII-like_cat_dom"/>
</dbReference>
<dbReference type="Proteomes" id="UP000278981">
    <property type="component" value="Unassembled WGS sequence"/>
</dbReference>
<dbReference type="Pfam" id="PF17863">
    <property type="entry name" value="AAA_lid_2"/>
    <property type="match status" value="1"/>
</dbReference>
<reference evidence="7 8" key="1">
    <citation type="submission" date="2018-04" db="EMBL/GenBank/DDBJ databases">
        <title>Micromonosporas from Atacama Desert.</title>
        <authorList>
            <person name="Carro L."/>
            <person name="Klenk H.-P."/>
            <person name="Goodfellow M."/>
        </authorList>
    </citation>
    <scope>NUCLEOTIDE SEQUENCE [LARGE SCALE GENOMIC DNA]</scope>
    <source>
        <strain evidence="7 8">LB19</strain>
    </source>
</reference>
<dbReference type="Pfam" id="PF01078">
    <property type="entry name" value="Mg_chelatase"/>
    <property type="match status" value="1"/>
</dbReference>
<feature type="compositionally biased region" description="Acidic residues" evidence="5">
    <location>
        <begin position="331"/>
        <end position="341"/>
    </location>
</feature>
<dbReference type="SMART" id="SM00327">
    <property type="entry name" value="VWA"/>
    <property type="match status" value="1"/>
</dbReference>
<keyword evidence="2" id="KW-0547">Nucleotide-binding</keyword>
<dbReference type="Gene3D" id="1.10.8.80">
    <property type="entry name" value="Magnesium chelatase subunit I, C-Terminal domain"/>
    <property type="match status" value="1"/>
</dbReference>
<dbReference type="SUPFAM" id="SSF53300">
    <property type="entry name" value="vWA-like"/>
    <property type="match status" value="1"/>
</dbReference>
<organism evidence="7 8">
    <name type="scientific">Micromonospora ureilytica</name>
    <dbReference type="NCBI Taxonomy" id="709868"/>
    <lineage>
        <taxon>Bacteria</taxon>
        <taxon>Bacillati</taxon>
        <taxon>Actinomycetota</taxon>
        <taxon>Actinomycetes</taxon>
        <taxon>Micromonosporales</taxon>
        <taxon>Micromonosporaceae</taxon>
        <taxon>Micromonospora</taxon>
    </lineage>
</organism>
<dbReference type="CDD" id="cd01451">
    <property type="entry name" value="vWA_Magnesium_chelatase"/>
    <property type="match status" value="1"/>
</dbReference>
<evidence type="ECO:0000256" key="3">
    <source>
        <dbReference type="ARBA" id="ARBA00022840"/>
    </source>
</evidence>